<name>A0ABY6J8T3_9ENTR</name>
<accession>A0ABY6J8T3</accession>
<proteinExistence type="predicted"/>
<dbReference type="RefSeq" id="WP_264384086.1">
    <property type="nucleotide sequence ID" value="NZ_CP074352.1"/>
</dbReference>
<dbReference type="EMBL" id="CP074352">
    <property type="protein sequence ID" value="UYU30267.1"/>
    <property type="molecule type" value="Genomic_DNA"/>
</dbReference>
<dbReference type="Proteomes" id="UP001156318">
    <property type="component" value="Chromosome"/>
</dbReference>
<protein>
    <submittedName>
        <fullName evidence="1">Uncharacterized protein</fullName>
    </submittedName>
</protein>
<organism evidence="1 2">
    <name type="scientific">Siccibacter colletis</name>
    <dbReference type="NCBI Taxonomy" id="1505757"/>
    <lineage>
        <taxon>Bacteria</taxon>
        <taxon>Pseudomonadati</taxon>
        <taxon>Pseudomonadota</taxon>
        <taxon>Gammaproteobacteria</taxon>
        <taxon>Enterobacterales</taxon>
        <taxon>Enterobacteriaceae</taxon>
        <taxon>Siccibacter</taxon>
    </lineage>
</organism>
<gene>
    <name evidence="1" type="ORF">KFZ77_10160</name>
</gene>
<keyword evidence="2" id="KW-1185">Reference proteome</keyword>
<evidence type="ECO:0000313" key="1">
    <source>
        <dbReference type="EMBL" id="UYU30267.1"/>
    </source>
</evidence>
<evidence type="ECO:0000313" key="2">
    <source>
        <dbReference type="Proteomes" id="UP001156318"/>
    </source>
</evidence>
<reference evidence="1 2" key="1">
    <citation type="submission" date="2021-05" db="EMBL/GenBank/DDBJ databases">
        <title>Isolation, identification, and the growth promoting effects of Pantoea dispersa strain YSD J2 from the aboveground leaves of Cyperus esculentus L.Var. Sativus.</title>
        <authorList>
            <person name="Wang S."/>
            <person name="Tang X.M."/>
            <person name="Huang Y.N."/>
        </authorList>
    </citation>
    <scope>NUCLEOTIDE SEQUENCE [LARGE SCALE GENOMIC DNA]</scope>
    <source>
        <strain evidence="2">YSD YN2</strain>
    </source>
</reference>
<sequence>MALEEHHLNVSCEATNLQEINKEIGQLKMVIGFILTKLPSEERQQVIDDLNRWGLPNSAEEFDQFANPRPPR</sequence>